<sequence>MHHPLSSLPARRHAPHPGSAMPAVVAQPIGRAAVRALYDELALYPKPGLVSPVDAGSHHDMDMRTFMRSLFALRSYFRDIAAAGAQGADFATLQALGRIAEQRMLAATGGINTHRGAVFGIGLLAAAAGWHRAHGLPLGGAALAATVVERWGAAIAAAAPPPTAPPASHGEVAAQRYGAGGARAEALRGFPALFEVALPPLREVLARTGCPRRARVQALFALLAALEDTNLLYRGGPAGLAFVQGEARRFLDAGGVLAAGWEVRAVALHRACVARHLSPGGSADVLAAACFVHALGGR</sequence>
<comment type="function">
    <text evidence="5">Involved in the formation of 2-(5''-phosphoribosyl)-3'-dephosphocoenzyme-A, the prosthetic group of the acyl-carrier protein of the malonate decarboxylase.</text>
</comment>
<dbReference type="EMBL" id="SLWY01000003">
    <property type="protein sequence ID" value="TCO83024.1"/>
    <property type="molecule type" value="Genomic_DNA"/>
</dbReference>
<evidence type="ECO:0000256" key="3">
    <source>
        <dbReference type="ARBA" id="ARBA00022741"/>
    </source>
</evidence>
<protein>
    <recommendedName>
        <fullName evidence="5">Probable 2-(5''-triphosphoribosyl)-3'-dephosphocoenzyme-A synthase</fullName>
        <shortName evidence="5">2-(5''-triphosphoribosyl)-3'-dephospho-CoA synthase</shortName>
        <ecNumber evidence="5">2.4.2.52</ecNumber>
    </recommendedName>
</protein>
<dbReference type="AlphaFoldDB" id="A0A4R2LBX1"/>
<dbReference type="PANTHER" id="PTHR30201:SF2">
    <property type="entry name" value="2-(5''-TRIPHOSPHORIBOSYL)-3'-DEPHOSPHOCOENZYME-A SYNTHASE"/>
    <property type="match status" value="1"/>
</dbReference>
<evidence type="ECO:0000313" key="7">
    <source>
        <dbReference type="EMBL" id="TCO83024.1"/>
    </source>
</evidence>
<evidence type="ECO:0000256" key="5">
    <source>
        <dbReference type="HAMAP-Rule" id="MF_01883"/>
    </source>
</evidence>
<dbReference type="NCBIfam" id="TIGR03132">
    <property type="entry name" value="malonate_mdcB"/>
    <property type="match status" value="1"/>
</dbReference>
<accession>A0A4R2LBX1</accession>
<comment type="caution">
    <text evidence="7">The sequence shown here is derived from an EMBL/GenBank/DDBJ whole genome shotgun (WGS) entry which is preliminary data.</text>
</comment>
<evidence type="ECO:0000256" key="1">
    <source>
        <dbReference type="ARBA" id="ARBA00001210"/>
    </source>
</evidence>
<evidence type="ECO:0000256" key="6">
    <source>
        <dbReference type="SAM" id="MobiDB-lite"/>
    </source>
</evidence>
<dbReference type="GO" id="GO:0005524">
    <property type="term" value="F:ATP binding"/>
    <property type="evidence" value="ECO:0007669"/>
    <property type="project" value="UniProtKB-KW"/>
</dbReference>
<feature type="region of interest" description="Disordered" evidence="6">
    <location>
        <begin position="1"/>
        <end position="21"/>
    </location>
</feature>
<comment type="catalytic activity">
    <reaction evidence="1 5">
        <text>3'-dephospho-CoA + ATP = 2'-(5''-triphospho-alpha-D-ribosyl)-3'-dephospho-CoA + adenine</text>
        <dbReference type="Rhea" id="RHEA:15117"/>
        <dbReference type="ChEBI" id="CHEBI:16708"/>
        <dbReference type="ChEBI" id="CHEBI:30616"/>
        <dbReference type="ChEBI" id="CHEBI:57328"/>
        <dbReference type="ChEBI" id="CHEBI:61378"/>
        <dbReference type="EC" id="2.4.2.52"/>
    </reaction>
</comment>
<dbReference type="RefSeq" id="WP_132538686.1">
    <property type="nucleotide sequence ID" value="NZ_SLWY01000003.1"/>
</dbReference>
<dbReference type="EC" id="2.4.2.52" evidence="5"/>
<evidence type="ECO:0000256" key="2">
    <source>
        <dbReference type="ARBA" id="ARBA00022679"/>
    </source>
</evidence>
<evidence type="ECO:0000256" key="4">
    <source>
        <dbReference type="ARBA" id="ARBA00022840"/>
    </source>
</evidence>
<reference evidence="7 8" key="1">
    <citation type="submission" date="2019-03" db="EMBL/GenBank/DDBJ databases">
        <title>Genomic Encyclopedia of Type Strains, Phase IV (KMG-IV): sequencing the most valuable type-strain genomes for metagenomic binning, comparative biology and taxonomic classification.</title>
        <authorList>
            <person name="Goeker M."/>
        </authorList>
    </citation>
    <scope>NUCLEOTIDE SEQUENCE [LARGE SCALE GENOMIC DNA]</scope>
    <source>
        <strain evidence="7 8">DSM 25287</strain>
    </source>
</reference>
<gene>
    <name evidence="5" type="primary">mdcB</name>
    <name evidence="7" type="ORF">EV699_10369</name>
</gene>
<proteinExistence type="inferred from homology"/>
<dbReference type="Pfam" id="PF01874">
    <property type="entry name" value="CitG"/>
    <property type="match status" value="1"/>
</dbReference>
<name>A0A4R2LBX1_9GAMM</name>
<dbReference type="InterPro" id="IPR002736">
    <property type="entry name" value="CitG"/>
</dbReference>
<dbReference type="PANTHER" id="PTHR30201">
    <property type="entry name" value="TRIPHOSPHORIBOSYL-DEPHOSPHO-COA SYNTHASE"/>
    <property type="match status" value="1"/>
</dbReference>
<dbReference type="HAMAP" id="MF_01883">
    <property type="entry name" value="MdcB"/>
    <property type="match status" value="1"/>
</dbReference>
<dbReference type="InterPro" id="IPR017555">
    <property type="entry name" value="TriPribosyl-deP-CoA_syn"/>
</dbReference>
<evidence type="ECO:0000313" key="8">
    <source>
        <dbReference type="Proteomes" id="UP000295765"/>
    </source>
</evidence>
<dbReference type="OrthoDB" id="114886at2"/>
<keyword evidence="3 5" id="KW-0547">Nucleotide-binding</keyword>
<organism evidence="7 8">
    <name type="scientific">Plasticicumulans lactativorans</name>
    <dbReference type="NCBI Taxonomy" id="1133106"/>
    <lineage>
        <taxon>Bacteria</taxon>
        <taxon>Pseudomonadati</taxon>
        <taxon>Pseudomonadota</taxon>
        <taxon>Gammaproteobacteria</taxon>
        <taxon>Candidatus Competibacteraceae</taxon>
        <taxon>Plasticicumulans</taxon>
    </lineage>
</organism>
<dbReference type="Proteomes" id="UP000295765">
    <property type="component" value="Unassembled WGS sequence"/>
</dbReference>
<keyword evidence="8" id="KW-1185">Reference proteome</keyword>
<keyword evidence="2 5" id="KW-0808">Transferase</keyword>
<keyword evidence="4 5" id="KW-0067">ATP-binding</keyword>
<dbReference type="GO" id="GO:0051191">
    <property type="term" value="P:prosthetic group biosynthetic process"/>
    <property type="evidence" value="ECO:0007669"/>
    <property type="project" value="TreeGrafter"/>
</dbReference>
<dbReference type="Gene3D" id="1.10.4200.10">
    <property type="entry name" value="Triphosphoribosyl-dephospho-CoA protein"/>
    <property type="match status" value="2"/>
</dbReference>
<dbReference type="GO" id="GO:0046917">
    <property type="term" value="F:triphosphoribosyl-dephospho-CoA synthase activity"/>
    <property type="evidence" value="ECO:0007669"/>
    <property type="project" value="UniProtKB-UniRule"/>
</dbReference>
<comment type="similarity">
    <text evidence="5">Belongs to the CitG/MdcB family.</text>
</comment>